<evidence type="ECO:0000259" key="1">
    <source>
        <dbReference type="Pfam" id="PF17517"/>
    </source>
</evidence>
<organism evidence="2 3">
    <name type="scientific">Dreissena polymorpha</name>
    <name type="common">Zebra mussel</name>
    <name type="synonym">Mytilus polymorpha</name>
    <dbReference type="NCBI Taxonomy" id="45954"/>
    <lineage>
        <taxon>Eukaryota</taxon>
        <taxon>Metazoa</taxon>
        <taxon>Spiralia</taxon>
        <taxon>Lophotrochozoa</taxon>
        <taxon>Mollusca</taxon>
        <taxon>Bivalvia</taxon>
        <taxon>Autobranchia</taxon>
        <taxon>Heteroconchia</taxon>
        <taxon>Euheterodonta</taxon>
        <taxon>Imparidentia</taxon>
        <taxon>Neoheterodontei</taxon>
        <taxon>Myida</taxon>
        <taxon>Dreissenoidea</taxon>
        <taxon>Dreissenidae</taxon>
        <taxon>Dreissena</taxon>
    </lineage>
</organism>
<evidence type="ECO:0000313" key="2">
    <source>
        <dbReference type="EMBL" id="KAH3748218.1"/>
    </source>
</evidence>
<reference evidence="2" key="1">
    <citation type="journal article" date="2019" name="bioRxiv">
        <title>The Genome of the Zebra Mussel, Dreissena polymorpha: A Resource for Invasive Species Research.</title>
        <authorList>
            <person name="McCartney M.A."/>
            <person name="Auch B."/>
            <person name="Kono T."/>
            <person name="Mallez S."/>
            <person name="Zhang Y."/>
            <person name="Obille A."/>
            <person name="Becker A."/>
            <person name="Abrahante J.E."/>
            <person name="Garbe J."/>
            <person name="Badalamenti J.P."/>
            <person name="Herman A."/>
            <person name="Mangelson H."/>
            <person name="Liachko I."/>
            <person name="Sullivan S."/>
            <person name="Sone E.D."/>
            <person name="Koren S."/>
            <person name="Silverstein K.A.T."/>
            <person name="Beckman K.B."/>
            <person name="Gohl D.M."/>
        </authorList>
    </citation>
    <scope>NUCLEOTIDE SEQUENCE</scope>
    <source>
        <strain evidence="2">Duluth1</strain>
        <tissue evidence="2">Whole animal</tissue>
    </source>
</reference>
<dbReference type="PANTHER" id="PTHR46534">
    <property type="entry name" value="IGGFC_BINDING DOMAIN-CONTAINING PROTEIN"/>
    <property type="match status" value="1"/>
</dbReference>
<accession>A0A9D4DFW8</accession>
<comment type="caution">
    <text evidence="2">The sequence shown here is derived from an EMBL/GenBank/DDBJ whole genome shotgun (WGS) entry which is preliminary data.</text>
</comment>
<dbReference type="PANTHER" id="PTHR46534:SF1">
    <property type="entry name" value="IGGFC-BINDING PROTEIN N-TERMINAL DOMAIN-CONTAINING PROTEIN"/>
    <property type="match status" value="1"/>
</dbReference>
<gene>
    <name evidence="2" type="ORF">DPMN_182656</name>
</gene>
<keyword evidence="3" id="KW-1185">Reference proteome</keyword>
<dbReference type="EMBL" id="JAIWYP010000010">
    <property type="protein sequence ID" value="KAH3748218.1"/>
    <property type="molecule type" value="Genomic_DNA"/>
</dbReference>
<proteinExistence type="predicted"/>
<reference evidence="2" key="2">
    <citation type="submission" date="2020-11" db="EMBL/GenBank/DDBJ databases">
        <authorList>
            <person name="McCartney M.A."/>
            <person name="Auch B."/>
            <person name="Kono T."/>
            <person name="Mallez S."/>
            <person name="Becker A."/>
            <person name="Gohl D.M."/>
            <person name="Silverstein K.A.T."/>
            <person name="Koren S."/>
            <person name="Bechman K.B."/>
            <person name="Herman A."/>
            <person name="Abrahante J.E."/>
            <person name="Garbe J."/>
        </authorList>
    </citation>
    <scope>NUCLEOTIDE SEQUENCE</scope>
    <source>
        <strain evidence="2">Duluth1</strain>
        <tissue evidence="2">Whole animal</tissue>
    </source>
</reference>
<dbReference type="Proteomes" id="UP000828390">
    <property type="component" value="Unassembled WGS sequence"/>
</dbReference>
<dbReference type="InterPro" id="IPR035234">
    <property type="entry name" value="IgGFc-bd_N"/>
</dbReference>
<protein>
    <recommendedName>
        <fullName evidence="1">IgGFc-binding protein N-terminal domain-containing protein</fullName>
    </recommendedName>
</protein>
<name>A0A9D4DFW8_DREPO</name>
<evidence type="ECO:0000313" key="3">
    <source>
        <dbReference type="Proteomes" id="UP000828390"/>
    </source>
</evidence>
<dbReference type="Pfam" id="PF17517">
    <property type="entry name" value="IgGFc_binding"/>
    <property type="match status" value="1"/>
</dbReference>
<dbReference type="AlphaFoldDB" id="A0A9D4DFW8"/>
<feature type="domain" description="IgGFc-binding protein N-terminal" evidence="1">
    <location>
        <begin position="11"/>
        <end position="249"/>
    </location>
</feature>
<sequence>MVMSPFANTEVNITFPNGTWISKTLEWLDVYQEMSPSTDLTGTIVQSSKPVSVVSGASCSYVIQKNDCDMISEQLIPTNAFQRMFIVPPILSNRFVVRIFSSQINSTVCVRDVAVGNCTMMGSNQWIESAPKHSSLVVTSHDPISVIQYKESDTYMTIVPSIQQFINSYTFVVPEVYINHDNYISVTILTAASQTLRLDGKPPRDHLVDTANVASPFNNYTVLTFRITTGLHVMTTTETDVLFGLIAFGNFTFGAYGFPAGIDLGVYIVFL</sequence>